<dbReference type="Proteomes" id="UP000281431">
    <property type="component" value="Unassembled WGS sequence"/>
</dbReference>
<dbReference type="Pfam" id="PF00106">
    <property type="entry name" value="adh_short"/>
    <property type="match status" value="1"/>
</dbReference>
<keyword evidence="4" id="KW-1185">Reference proteome</keyword>
<dbReference type="Gene3D" id="3.40.50.720">
    <property type="entry name" value="NAD(P)-binding Rossmann-like Domain"/>
    <property type="match status" value="1"/>
</dbReference>
<name>A0A3N6MLR8_NATCH</name>
<dbReference type="GO" id="GO:0050664">
    <property type="term" value="F:oxidoreductase activity, acting on NAD(P)H, oxygen as acceptor"/>
    <property type="evidence" value="ECO:0007669"/>
    <property type="project" value="TreeGrafter"/>
</dbReference>
<dbReference type="AlphaFoldDB" id="A0A3N6MLR8"/>
<dbReference type="InterPro" id="IPR002347">
    <property type="entry name" value="SDR_fam"/>
</dbReference>
<evidence type="ECO:0000313" key="3">
    <source>
        <dbReference type="EMBL" id="RQH02445.1"/>
    </source>
</evidence>
<evidence type="ECO:0000256" key="1">
    <source>
        <dbReference type="ARBA" id="ARBA00006484"/>
    </source>
</evidence>
<accession>A0A3N6MLR8</accession>
<comment type="caution">
    <text evidence="3">The sequence shown here is derived from an EMBL/GenBank/DDBJ whole genome shotgun (WGS) entry which is preliminary data.</text>
</comment>
<organism evidence="3 4">
    <name type="scientific">Natrarchaeobius chitinivorans</name>
    <dbReference type="NCBI Taxonomy" id="1679083"/>
    <lineage>
        <taxon>Archaea</taxon>
        <taxon>Methanobacteriati</taxon>
        <taxon>Methanobacteriota</taxon>
        <taxon>Stenosarchaea group</taxon>
        <taxon>Halobacteria</taxon>
        <taxon>Halobacteriales</taxon>
        <taxon>Natrialbaceae</taxon>
        <taxon>Natrarchaeobius</taxon>
    </lineage>
</organism>
<evidence type="ECO:0000256" key="2">
    <source>
        <dbReference type="ARBA" id="ARBA00023002"/>
    </source>
</evidence>
<dbReference type="OrthoDB" id="281764at2157"/>
<comment type="similarity">
    <text evidence="1">Belongs to the short-chain dehydrogenases/reductases (SDR) family.</text>
</comment>
<protein>
    <submittedName>
        <fullName evidence="3">SDR family NAD(P)-dependent oxidoreductase</fullName>
    </submittedName>
</protein>
<proteinExistence type="inferred from homology"/>
<dbReference type="PANTHER" id="PTHR43008">
    <property type="entry name" value="BENZIL REDUCTASE"/>
    <property type="match status" value="1"/>
</dbReference>
<gene>
    <name evidence="3" type="ORF">EA472_03855</name>
</gene>
<keyword evidence="2" id="KW-0560">Oxidoreductase</keyword>
<dbReference type="EMBL" id="REFZ01000002">
    <property type="protein sequence ID" value="RQH02445.1"/>
    <property type="molecule type" value="Genomic_DNA"/>
</dbReference>
<dbReference type="InterPro" id="IPR036291">
    <property type="entry name" value="NAD(P)-bd_dom_sf"/>
</dbReference>
<dbReference type="PRINTS" id="PR00081">
    <property type="entry name" value="GDHRDH"/>
</dbReference>
<dbReference type="FunFam" id="3.40.50.720:FF:000084">
    <property type="entry name" value="Short-chain dehydrogenase reductase"/>
    <property type="match status" value="1"/>
</dbReference>
<reference evidence="3 4" key="1">
    <citation type="submission" date="2018-10" db="EMBL/GenBank/DDBJ databases">
        <title>Natrarchaeobius chitinivorans gen. nov., sp. nov., and Natrarchaeobius haloalkaliphilus sp. nov., alkaliphilic, chitin-utilizing haloarchaea from hypersaline alkaline lakes.</title>
        <authorList>
            <person name="Sorokin D.Y."/>
            <person name="Elcheninov A.G."/>
            <person name="Kostrikina N.A."/>
            <person name="Bale N.J."/>
            <person name="Sinninghe Damste J.S."/>
            <person name="Khijniak T.V."/>
            <person name="Kublanov I.V."/>
            <person name="Toshchakov S.V."/>
        </authorList>
    </citation>
    <scope>NUCLEOTIDE SEQUENCE [LARGE SCALE GENOMIC DNA]</scope>
    <source>
        <strain evidence="3 4">AArcht7</strain>
    </source>
</reference>
<dbReference type="PANTHER" id="PTHR43008:SF4">
    <property type="entry name" value="CHAIN DEHYDROGENASE, PUTATIVE (AFU_ORTHOLOGUE AFUA_4G08710)-RELATED"/>
    <property type="match status" value="1"/>
</dbReference>
<sequence length="279" mass="28942">MGWLDNRVALVTGGASGLGRAVVRRFVDEGASVGVLDVSADGLDDLEDELGNSVVTIAGDVTRLSDNETAVERTVDAFGRLDVFVGNAGVFDDNVTIAELPEDDEALAKSFRDLFDINVLGYLLGAKAALPELVETNGRMVFTASGASFAPDGGGSLYVPSKHAVAGIIRQLAFELSPTVSVNGVAPGYVPTDLSGIDSLERDEGGLIDESEFDPSVHPAGIVPTPDDYAGAYVLLASEENSRPMTGTIVRANLGRDVRGIGAVSGRALEFVTDGLDGA</sequence>
<dbReference type="SUPFAM" id="SSF51735">
    <property type="entry name" value="NAD(P)-binding Rossmann-fold domains"/>
    <property type="match status" value="1"/>
</dbReference>
<evidence type="ECO:0000313" key="4">
    <source>
        <dbReference type="Proteomes" id="UP000281431"/>
    </source>
</evidence>